<name>A0A5C3QCY6_9AGAR</name>
<accession>A0A5C3QCY6</accession>
<evidence type="ECO:0000313" key="1">
    <source>
        <dbReference type="EMBL" id="TFK98028.1"/>
    </source>
</evidence>
<sequence length="55" mass="6423">MGVWFMFRSFISFHFVLLFVLLAIPLGDTPWWLLLSSFIIIDPPDPTPIIIIVLY</sequence>
<dbReference type="Proteomes" id="UP000305067">
    <property type="component" value="Unassembled WGS sequence"/>
</dbReference>
<protein>
    <submittedName>
        <fullName evidence="1">Uncharacterized protein</fullName>
    </submittedName>
</protein>
<gene>
    <name evidence="1" type="ORF">BDV98DRAFT_573368</name>
</gene>
<evidence type="ECO:0000313" key="2">
    <source>
        <dbReference type="Proteomes" id="UP000305067"/>
    </source>
</evidence>
<proteinExistence type="predicted"/>
<dbReference type="AlphaFoldDB" id="A0A5C3QCY6"/>
<reference evidence="1 2" key="1">
    <citation type="journal article" date="2019" name="Nat. Ecol. Evol.">
        <title>Megaphylogeny resolves global patterns of mushroom evolution.</title>
        <authorList>
            <person name="Varga T."/>
            <person name="Krizsan K."/>
            <person name="Foldi C."/>
            <person name="Dima B."/>
            <person name="Sanchez-Garcia M."/>
            <person name="Sanchez-Ramirez S."/>
            <person name="Szollosi G.J."/>
            <person name="Szarkandi J.G."/>
            <person name="Papp V."/>
            <person name="Albert L."/>
            <person name="Andreopoulos W."/>
            <person name="Angelini C."/>
            <person name="Antonin V."/>
            <person name="Barry K.W."/>
            <person name="Bougher N.L."/>
            <person name="Buchanan P."/>
            <person name="Buyck B."/>
            <person name="Bense V."/>
            <person name="Catcheside P."/>
            <person name="Chovatia M."/>
            <person name="Cooper J."/>
            <person name="Damon W."/>
            <person name="Desjardin D."/>
            <person name="Finy P."/>
            <person name="Geml J."/>
            <person name="Haridas S."/>
            <person name="Hughes K."/>
            <person name="Justo A."/>
            <person name="Karasinski D."/>
            <person name="Kautmanova I."/>
            <person name="Kiss B."/>
            <person name="Kocsube S."/>
            <person name="Kotiranta H."/>
            <person name="LaButti K.M."/>
            <person name="Lechner B.E."/>
            <person name="Liimatainen K."/>
            <person name="Lipzen A."/>
            <person name="Lukacs Z."/>
            <person name="Mihaltcheva S."/>
            <person name="Morgado L.N."/>
            <person name="Niskanen T."/>
            <person name="Noordeloos M.E."/>
            <person name="Ohm R.A."/>
            <person name="Ortiz-Santana B."/>
            <person name="Ovrebo C."/>
            <person name="Racz N."/>
            <person name="Riley R."/>
            <person name="Savchenko A."/>
            <person name="Shiryaev A."/>
            <person name="Soop K."/>
            <person name="Spirin V."/>
            <person name="Szebenyi C."/>
            <person name="Tomsovsky M."/>
            <person name="Tulloss R.E."/>
            <person name="Uehling J."/>
            <person name="Grigoriev I.V."/>
            <person name="Vagvolgyi C."/>
            <person name="Papp T."/>
            <person name="Martin F.M."/>
            <person name="Miettinen O."/>
            <person name="Hibbett D.S."/>
            <person name="Nagy L.G."/>
        </authorList>
    </citation>
    <scope>NUCLEOTIDE SEQUENCE [LARGE SCALE GENOMIC DNA]</scope>
    <source>
        <strain evidence="1 2">CBS 309.79</strain>
    </source>
</reference>
<organism evidence="1 2">
    <name type="scientific">Pterulicium gracile</name>
    <dbReference type="NCBI Taxonomy" id="1884261"/>
    <lineage>
        <taxon>Eukaryota</taxon>
        <taxon>Fungi</taxon>
        <taxon>Dikarya</taxon>
        <taxon>Basidiomycota</taxon>
        <taxon>Agaricomycotina</taxon>
        <taxon>Agaricomycetes</taxon>
        <taxon>Agaricomycetidae</taxon>
        <taxon>Agaricales</taxon>
        <taxon>Pleurotineae</taxon>
        <taxon>Pterulaceae</taxon>
        <taxon>Pterulicium</taxon>
    </lineage>
</organism>
<keyword evidence="2" id="KW-1185">Reference proteome</keyword>
<dbReference type="EMBL" id="ML178842">
    <property type="protein sequence ID" value="TFK98028.1"/>
    <property type="molecule type" value="Genomic_DNA"/>
</dbReference>